<organism evidence="7 8">
    <name type="scientific">Ciona savignyi</name>
    <name type="common">Pacific transparent sea squirt</name>
    <dbReference type="NCBI Taxonomy" id="51511"/>
    <lineage>
        <taxon>Eukaryota</taxon>
        <taxon>Metazoa</taxon>
        <taxon>Chordata</taxon>
        <taxon>Tunicata</taxon>
        <taxon>Ascidiacea</taxon>
        <taxon>Phlebobranchia</taxon>
        <taxon>Cionidae</taxon>
        <taxon>Ciona</taxon>
    </lineage>
</organism>
<dbReference type="GO" id="GO:1990841">
    <property type="term" value="F:promoter-specific chromatin binding"/>
    <property type="evidence" value="ECO:0007669"/>
    <property type="project" value="TreeGrafter"/>
</dbReference>
<dbReference type="PANTHER" id="PTHR21242:SF0">
    <property type="entry name" value="TRANSCRIPTION INITIATION FACTOR TFIID SUBUNIT 10"/>
    <property type="match status" value="1"/>
</dbReference>
<dbReference type="GeneTree" id="ENSGT00390000009368"/>
<dbReference type="Ensembl" id="ENSCSAVT00000016429.1">
    <property type="protein sequence ID" value="ENSCSAVP00000016248.1"/>
    <property type="gene ID" value="ENSCSAVG00000009560.1"/>
</dbReference>
<keyword evidence="2" id="KW-0805">Transcription regulation</keyword>
<reference evidence="8" key="1">
    <citation type="submission" date="2003-08" db="EMBL/GenBank/DDBJ databases">
        <authorList>
            <person name="Birren B."/>
            <person name="Nusbaum C."/>
            <person name="Abebe A."/>
            <person name="Abouelleil A."/>
            <person name="Adekoya E."/>
            <person name="Ait-zahra M."/>
            <person name="Allen N."/>
            <person name="Allen T."/>
            <person name="An P."/>
            <person name="Anderson M."/>
            <person name="Anderson S."/>
            <person name="Arachchi H."/>
            <person name="Armbruster J."/>
            <person name="Bachantsang P."/>
            <person name="Baldwin J."/>
            <person name="Barry A."/>
            <person name="Bayul T."/>
            <person name="Blitshsteyn B."/>
            <person name="Bloom T."/>
            <person name="Blye J."/>
            <person name="Boguslavskiy L."/>
            <person name="Borowsky M."/>
            <person name="Boukhgalter B."/>
            <person name="Brunache A."/>
            <person name="Butler J."/>
            <person name="Calixte N."/>
            <person name="Calvo S."/>
            <person name="Camarata J."/>
            <person name="Campo K."/>
            <person name="Chang J."/>
            <person name="Cheshatsang Y."/>
            <person name="Citroen M."/>
            <person name="Collymore A."/>
            <person name="Considine T."/>
            <person name="Cook A."/>
            <person name="Cooke P."/>
            <person name="Corum B."/>
            <person name="Cuomo C."/>
            <person name="David R."/>
            <person name="Dawoe T."/>
            <person name="Degray S."/>
            <person name="Dodge S."/>
            <person name="Dooley K."/>
            <person name="Dorje P."/>
            <person name="Dorjee K."/>
            <person name="Dorris L."/>
            <person name="Duffey N."/>
            <person name="Dupes A."/>
            <person name="Elkins T."/>
            <person name="Engels R."/>
            <person name="Erickson J."/>
            <person name="Farina A."/>
            <person name="Faro S."/>
            <person name="Ferreira P."/>
            <person name="Fischer H."/>
            <person name="Fitzgerald M."/>
            <person name="Foley K."/>
            <person name="Gage D."/>
            <person name="Galagan J."/>
            <person name="Gearin G."/>
            <person name="Gnerre S."/>
            <person name="Gnirke A."/>
            <person name="Goyette A."/>
            <person name="Graham J."/>
            <person name="Grandbois E."/>
            <person name="Gyaltsen K."/>
            <person name="Hafez N."/>
            <person name="Hagopian D."/>
            <person name="Hagos B."/>
            <person name="Hall J."/>
            <person name="Hatcher B."/>
            <person name="Heller A."/>
            <person name="Higgins H."/>
            <person name="Honan T."/>
            <person name="Horn A."/>
            <person name="Houde N."/>
            <person name="Hughes L."/>
            <person name="Hulme W."/>
            <person name="Husby E."/>
            <person name="Iliev I."/>
            <person name="Jaffe D."/>
            <person name="Jones C."/>
            <person name="Kamal M."/>
            <person name="Kamat A."/>
            <person name="Kamvysselis M."/>
            <person name="Karlsson E."/>
            <person name="Kells C."/>
            <person name="Kieu A."/>
            <person name="Kisner P."/>
            <person name="Kodira C."/>
            <person name="Kulbokas E."/>
            <person name="Labutti K."/>
            <person name="Lama D."/>
            <person name="Landers T."/>
            <person name="Leger J."/>
            <person name="Levine S."/>
            <person name="Lewis D."/>
            <person name="Lewis T."/>
            <person name="Lindblad-toh K."/>
            <person name="Liu X."/>
            <person name="Lokyitsang T."/>
            <person name="Lokyitsang Y."/>
            <person name="Lucien O."/>
            <person name="Lui A."/>
            <person name="Ma L.J."/>
            <person name="Mabbitt R."/>
            <person name="Macdonald J."/>
            <person name="Maclean C."/>
            <person name="Major J."/>
            <person name="Manning J."/>
            <person name="Marabella R."/>
            <person name="Maru K."/>
            <person name="Matthews C."/>
            <person name="Mauceli E."/>
            <person name="Mccarthy M."/>
            <person name="Mcdonough S."/>
            <person name="Mcghee T."/>
            <person name="Meldrim J."/>
            <person name="Meneus L."/>
            <person name="Mesirov J."/>
            <person name="Mihalev A."/>
            <person name="Mihova T."/>
            <person name="Mikkelsen T."/>
            <person name="Mlenga V."/>
            <person name="Moru K."/>
            <person name="Mozes J."/>
            <person name="Mulrain L."/>
            <person name="Munson G."/>
            <person name="Naylor J."/>
            <person name="Newes C."/>
            <person name="Nguyen C."/>
            <person name="Nguyen N."/>
            <person name="Nguyen T."/>
            <person name="Nicol R."/>
            <person name="Nielsen C."/>
            <person name="Nizzari M."/>
            <person name="Norbu C."/>
            <person name="Norbu N."/>
            <person name="O'donnell P."/>
            <person name="Okoawo O."/>
            <person name="O'leary S."/>
            <person name="Omotosho B."/>
            <person name="O'neill K."/>
            <person name="Osman S."/>
            <person name="Parker S."/>
            <person name="Perrin D."/>
            <person name="Phunkhang P."/>
            <person name="Piqani B."/>
            <person name="Purcell S."/>
            <person name="Rachupka T."/>
            <person name="Ramasamy U."/>
            <person name="Rameau R."/>
            <person name="Ray V."/>
            <person name="Raymond C."/>
            <person name="Retta R."/>
            <person name="Richardson S."/>
            <person name="Rise C."/>
            <person name="Rodriguez J."/>
            <person name="Rogers J."/>
            <person name="Rogov P."/>
            <person name="Rutman M."/>
            <person name="Schupbach R."/>
            <person name="Seaman C."/>
            <person name="Settipalli S."/>
            <person name="Sharpe T."/>
            <person name="Sheridan J."/>
            <person name="Sherpa N."/>
            <person name="Shi J."/>
            <person name="Smirnov S."/>
            <person name="Smith C."/>
            <person name="Sougnez C."/>
            <person name="Spencer B."/>
            <person name="Stalker J."/>
            <person name="Stange-thomann N."/>
            <person name="Stavropoulos S."/>
            <person name="Stetson K."/>
            <person name="Stone C."/>
            <person name="Stone S."/>
            <person name="Stubbs M."/>
            <person name="Talamas J."/>
            <person name="Tchuinga P."/>
            <person name="Tenzing P."/>
            <person name="Tesfaye S."/>
            <person name="Theodore J."/>
            <person name="Thoulutsang Y."/>
            <person name="Topham K."/>
            <person name="Towey S."/>
            <person name="Tsamla T."/>
            <person name="Tsomo N."/>
            <person name="Vallee D."/>
            <person name="Vassiliev H."/>
            <person name="Venkataraman V."/>
            <person name="Vinson J."/>
            <person name="Vo A."/>
            <person name="Wade C."/>
            <person name="Wang S."/>
            <person name="Wangchuk T."/>
            <person name="Wangdi T."/>
            <person name="Whittaker C."/>
            <person name="Wilkinson J."/>
            <person name="Wu Y."/>
            <person name="Wyman D."/>
            <person name="Yadav S."/>
            <person name="Yang S."/>
            <person name="Yang X."/>
            <person name="Yeager S."/>
            <person name="Yee E."/>
            <person name="Young G."/>
            <person name="Zainoun J."/>
            <person name="Zembeck L."/>
            <person name="Zimmer A."/>
            <person name="Zody M."/>
            <person name="Lander E."/>
        </authorList>
    </citation>
    <scope>NUCLEOTIDE SEQUENCE [LARGE SCALE GENOMIC DNA]</scope>
</reference>
<evidence type="ECO:0000256" key="2">
    <source>
        <dbReference type="ARBA" id="ARBA00023015"/>
    </source>
</evidence>
<dbReference type="HOGENOM" id="CLU_064104_4_1_1"/>
<dbReference type="eggNOG" id="KOG3423">
    <property type="taxonomic scope" value="Eukaryota"/>
</dbReference>
<evidence type="ECO:0000256" key="3">
    <source>
        <dbReference type="ARBA" id="ARBA00023163"/>
    </source>
</evidence>
<proteinExistence type="inferred from homology"/>
<reference evidence="7" key="3">
    <citation type="submission" date="2025-09" db="UniProtKB">
        <authorList>
            <consortium name="Ensembl"/>
        </authorList>
    </citation>
    <scope>IDENTIFICATION</scope>
</reference>
<name>H2ZF82_CIOSA</name>
<dbReference type="GO" id="GO:0016251">
    <property type="term" value="F:RNA polymerase II general transcription initiation factor activity"/>
    <property type="evidence" value="ECO:0007669"/>
    <property type="project" value="TreeGrafter"/>
</dbReference>
<feature type="region of interest" description="Disordered" evidence="6">
    <location>
        <begin position="82"/>
        <end position="103"/>
    </location>
</feature>
<evidence type="ECO:0000256" key="4">
    <source>
        <dbReference type="ARBA" id="ARBA00023242"/>
    </source>
</evidence>
<reference evidence="7" key="2">
    <citation type="submission" date="2025-08" db="UniProtKB">
        <authorList>
            <consortium name="Ensembl"/>
        </authorList>
    </citation>
    <scope>IDENTIFICATION</scope>
</reference>
<dbReference type="GO" id="GO:0000124">
    <property type="term" value="C:SAGA complex"/>
    <property type="evidence" value="ECO:0007669"/>
    <property type="project" value="TreeGrafter"/>
</dbReference>
<evidence type="ECO:0000256" key="1">
    <source>
        <dbReference type="ARBA" id="ARBA00004123"/>
    </source>
</evidence>
<sequence>MNGMNNEREAADEDFQLADAQMIDLVQQLEVYTPTIPDGVAEHYLNRAGVNTLDPAVVRLIALAGQKFISDIVNDAMQLNKMKGSSQTSRSAKTKDKRSLLTMDDLNPALTERGIKVKKPLYYP</sequence>
<protein>
    <recommendedName>
        <fullName evidence="9">Transcription initiation factor TFIID subunit 10</fullName>
    </recommendedName>
</protein>
<evidence type="ECO:0000256" key="6">
    <source>
        <dbReference type="SAM" id="MobiDB-lite"/>
    </source>
</evidence>
<dbReference type="CDD" id="cd07982">
    <property type="entry name" value="HFD_TAF10"/>
    <property type="match status" value="1"/>
</dbReference>
<dbReference type="GO" id="GO:0006367">
    <property type="term" value="P:transcription initiation at RNA polymerase II promoter"/>
    <property type="evidence" value="ECO:0007669"/>
    <property type="project" value="TreeGrafter"/>
</dbReference>
<evidence type="ECO:0008006" key="9">
    <source>
        <dbReference type="Google" id="ProtNLM"/>
    </source>
</evidence>
<comment type="subcellular location">
    <subcellularLocation>
        <location evidence="1">Nucleus</location>
    </subcellularLocation>
</comment>
<dbReference type="GO" id="GO:0005669">
    <property type="term" value="C:transcription factor TFIID complex"/>
    <property type="evidence" value="ECO:0007669"/>
    <property type="project" value="TreeGrafter"/>
</dbReference>
<evidence type="ECO:0000313" key="8">
    <source>
        <dbReference type="Proteomes" id="UP000007875"/>
    </source>
</evidence>
<keyword evidence="4" id="KW-0539">Nucleus</keyword>
<dbReference type="Pfam" id="PF03540">
    <property type="entry name" value="TAF10"/>
    <property type="match status" value="1"/>
</dbReference>
<dbReference type="PANTHER" id="PTHR21242">
    <property type="entry name" value="TRANSCRIPTION INITIATION FACTOR TFIID SUBUNIT 10"/>
    <property type="match status" value="1"/>
</dbReference>
<dbReference type="STRING" id="51511.ENSCSAVP00000016248"/>
<dbReference type="OMA" id="ALTMHIL"/>
<evidence type="ECO:0000313" key="7">
    <source>
        <dbReference type="Ensembl" id="ENSCSAVP00000016248.1"/>
    </source>
</evidence>
<keyword evidence="3" id="KW-0804">Transcription</keyword>
<dbReference type="Proteomes" id="UP000007875">
    <property type="component" value="Unassembled WGS sequence"/>
</dbReference>
<dbReference type="AlphaFoldDB" id="H2ZF82"/>
<keyword evidence="8" id="KW-1185">Reference proteome</keyword>
<comment type="similarity">
    <text evidence="5">Belongs to the TAF10 family.</text>
</comment>
<accession>H2ZF82</accession>
<dbReference type="InParanoid" id="H2ZF82"/>
<evidence type="ECO:0000256" key="5">
    <source>
        <dbReference type="ARBA" id="ARBA00025730"/>
    </source>
</evidence>
<dbReference type="InterPro" id="IPR003923">
    <property type="entry name" value="TAF10"/>
</dbReference>
<dbReference type="PRINTS" id="PR01443">
    <property type="entry name" value="TFIID30KDSUB"/>
</dbReference>